<dbReference type="AlphaFoldDB" id="A0A934RXW1"/>
<accession>A0A934RXW1</accession>
<dbReference type="RefSeq" id="WP_234033356.1">
    <property type="nucleotide sequence ID" value="NZ_JAENIL010000018.1"/>
</dbReference>
<evidence type="ECO:0000256" key="2">
    <source>
        <dbReference type="SAM" id="SignalP"/>
    </source>
</evidence>
<protein>
    <submittedName>
        <fullName evidence="3">Uncharacterized protein</fullName>
    </submittedName>
</protein>
<keyword evidence="1" id="KW-0812">Transmembrane</keyword>
<name>A0A934RXW1_9BACT</name>
<feature type="transmembrane region" description="Helical" evidence="1">
    <location>
        <begin position="153"/>
        <end position="172"/>
    </location>
</feature>
<proteinExistence type="predicted"/>
<reference evidence="3" key="1">
    <citation type="submission" date="2021-01" db="EMBL/GenBank/DDBJ databases">
        <title>Modified the classification status of verrucomicrobia.</title>
        <authorList>
            <person name="Feng X."/>
        </authorList>
    </citation>
    <scope>NUCLEOTIDE SEQUENCE</scope>
    <source>
        <strain evidence="3">KCTC 13126</strain>
    </source>
</reference>
<dbReference type="EMBL" id="JAENIL010000018">
    <property type="protein sequence ID" value="MBK1877485.1"/>
    <property type="molecule type" value="Genomic_DNA"/>
</dbReference>
<keyword evidence="2" id="KW-0732">Signal</keyword>
<organism evidence="3 4">
    <name type="scientific">Pelagicoccus mobilis</name>
    <dbReference type="NCBI Taxonomy" id="415221"/>
    <lineage>
        <taxon>Bacteria</taxon>
        <taxon>Pseudomonadati</taxon>
        <taxon>Verrucomicrobiota</taxon>
        <taxon>Opitutia</taxon>
        <taxon>Puniceicoccales</taxon>
        <taxon>Pelagicoccaceae</taxon>
        <taxon>Pelagicoccus</taxon>
    </lineage>
</organism>
<keyword evidence="1" id="KW-0472">Membrane</keyword>
<feature type="chain" id="PRO_5036851323" evidence="2">
    <location>
        <begin position="23"/>
        <end position="252"/>
    </location>
</feature>
<sequence>MNGFKVTLLFSALLFVAGSVAAAVKVELEDKDRFPGDLLEMRVSVSEREYVRRDLNPPRHPHLRLLSEQSVPVFVNEESEYEQGWILVYQAVEPGDASLGGGVLFYAGNEDAEGIAIEEKRVRVASFEAMLDHDEVEPLIPEMDRKVRSGLKVWIAGTLLLGAFVAVVWGAVRSKRGAFTNEGRDSKTPSLHAEIERILSRKTISRLDAQCLVREYKMDLSPSSLASLEKVAYSKKGETQAVLAQLEKELAR</sequence>
<feature type="signal peptide" evidence="2">
    <location>
        <begin position="1"/>
        <end position="22"/>
    </location>
</feature>
<keyword evidence="4" id="KW-1185">Reference proteome</keyword>
<dbReference type="Proteomes" id="UP000617628">
    <property type="component" value="Unassembled WGS sequence"/>
</dbReference>
<evidence type="ECO:0000256" key="1">
    <source>
        <dbReference type="SAM" id="Phobius"/>
    </source>
</evidence>
<comment type="caution">
    <text evidence="3">The sequence shown here is derived from an EMBL/GenBank/DDBJ whole genome shotgun (WGS) entry which is preliminary data.</text>
</comment>
<gene>
    <name evidence="3" type="ORF">JIN87_11450</name>
</gene>
<keyword evidence="1" id="KW-1133">Transmembrane helix</keyword>
<evidence type="ECO:0000313" key="3">
    <source>
        <dbReference type="EMBL" id="MBK1877485.1"/>
    </source>
</evidence>
<evidence type="ECO:0000313" key="4">
    <source>
        <dbReference type="Proteomes" id="UP000617628"/>
    </source>
</evidence>